<dbReference type="Proteomes" id="UP000028549">
    <property type="component" value="Unassembled WGS sequence"/>
</dbReference>
<dbReference type="CDD" id="cd02440">
    <property type="entry name" value="AdoMet_MTases"/>
    <property type="match status" value="1"/>
</dbReference>
<dbReference type="InterPro" id="IPR013216">
    <property type="entry name" value="Methyltransf_11"/>
</dbReference>
<evidence type="ECO:0000259" key="1">
    <source>
        <dbReference type="Pfam" id="PF08241"/>
    </source>
</evidence>
<dbReference type="STRING" id="246786.GS18_0206775"/>
<dbReference type="AlphaFoldDB" id="A0A084H139"/>
<evidence type="ECO:0000313" key="3">
    <source>
        <dbReference type="Proteomes" id="UP000028549"/>
    </source>
</evidence>
<keyword evidence="3" id="KW-1185">Reference proteome</keyword>
<dbReference type="Gene3D" id="3.40.50.150">
    <property type="entry name" value="Vaccinia Virus protein VP39"/>
    <property type="match status" value="1"/>
</dbReference>
<comment type="caution">
    <text evidence="2">The sequence shown here is derived from an EMBL/GenBank/DDBJ whole genome shotgun (WGS) entry which is preliminary data.</text>
</comment>
<dbReference type="EMBL" id="JNVC02000002">
    <property type="protein sequence ID" value="KEZ53301.1"/>
    <property type="molecule type" value="Genomic_DNA"/>
</dbReference>
<protein>
    <recommendedName>
        <fullName evidence="1">Methyltransferase type 11 domain-containing protein</fullName>
    </recommendedName>
</protein>
<dbReference type="Pfam" id="PF08241">
    <property type="entry name" value="Methyltransf_11"/>
    <property type="match status" value="1"/>
</dbReference>
<name>A0A084H139_METID</name>
<organism evidence="2 3">
    <name type="scientific">Metabacillus indicus</name>
    <name type="common">Bacillus indicus</name>
    <dbReference type="NCBI Taxonomy" id="246786"/>
    <lineage>
        <taxon>Bacteria</taxon>
        <taxon>Bacillati</taxon>
        <taxon>Bacillota</taxon>
        <taxon>Bacilli</taxon>
        <taxon>Bacillales</taxon>
        <taxon>Bacillaceae</taxon>
        <taxon>Metabacillus</taxon>
    </lineage>
</organism>
<dbReference type="InterPro" id="IPR029063">
    <property type="entry name" value="SAM-dependent_MTases_sf"/>
</dbReference>
<dbReference type="SUPFAM" id="SSF53335">
    <property type="entry name" value="S-adenosyl-L-methionine-dependent methyltransferases"/>
    <property type="match status" value="1"/>
</dbReference>
<sequence length="238" mass="27098">MRKEWFMMPTYLDLLAQLGVGGAHPGGFMLTKEIIEAEKIPETAAVLDAGCGTGQTMQFLKSMITDVKGIDPDPVMLQKAAKRLKDSSCLIKGSLEKLPFESRAFDYVFCESVLSFTDAETSIEEAYRVLKDEGILLAIEIVKSENAEKLMAEEIETFYGFKSMLNEVEWMNHFKSAGFTDITVHSQQDFLIEEDEPTTEFDMSEDIPSLYFDMLAKHESLREIFHRAVQFRIFRCVK</sequence>
<evidence type="ECO:0000313" key="2">
    <source>
        <dbReference type="EMBL" id="KEZ53301.1"/>
    </source>
</evidence>
<dbReference type="GO" id="GO:0008757">
    <property type="term" value="F:S-adenosylmethionine-dependent methyltransferase activity"/>
    <property type="evidence" value="ECO:0007669"/>
    <property type="project" value="InterPro"/>
</dbReference>
<feature type="domain" description="Methyltransferase type 11" evidence="1">
    <location>
        <begin position="47"/>
        <end position="137"/>
    </location>
</feature>
<proteinExistence type="predicted"/>
<dbReference type="PANTHER" id="PTHR43591">
    <property type="entry name" value="METHYLTRANSFERASE"/>
    <property type="match status" value="1"/>
</dbReference>
<reference evidence="2 3" key="1">
    <citation type="journal article" date="2005" name="Int. J. Syst. Evol. Microbiol.">
        <title>Bacillus cibi sp. nov., isolated from jeotgal, a traditional Korean fermented seafood.</title>
        <authorList>
            <person name="Yoon J.H."/>
            <person name="Lee C.H."/>
            <person name="Oh T.K."/>
        </authorList>
    </citation>
    <scope>NUCLEOTIDE SEQUENCE [LARGE SCALE GENOMIC DNA]</scope>
    <source>
        <strain evidence="2 3">DSM 16189</strain>
    </source>
</reference>
<gene>
    <name evidence="2" type="ORF">GS18_0206775</name>
</gene>
<accession>A0A084H139</accession>